<name>A0A1C3ZM25_9LACO</name>
<dbReference type="InterPro" id="IPR000182">
    <property type="entry name" value="GNAT_dom"/>
</dbReference>
<dbReference type="Proteomes" id="UP000199268">
    <property type="component" value="Unassembled WGS sequence"/>
</dbReference>
<protein>
    <submittedName>
        <fullName evidence="2">ElaA protein</fullName>
    </submittedName>
</protein>
<evidence type="ECO:0000259" key="1">
    <source>
        <dbReference type="PROSITE" id="PS51186"/>
    </source>
</evidence>
<dbReference type="STRING" id="1505725.GA0061074_10285"/>
<dbReference type="OrthoDB" id="9796171at2"/>
<dbReference type="RefSeq" id="WP_092461557.1">
    <property type="nucleotide sequence ID" value="NZ_BJEE01000001.1"/>
</dbReference>
<dbReference type="EMBL" id="FMAO01000002">
    <property type="protein sequence ID" value="SCB83292.1"/>
    <property type="molecule type" value="Genomic_DNA"/>
</dbReference>
<evidence type="ECO:0000313" key="3">
    <source>
        <dbReference type="Proteomes" id="UP000199268"/>
    </source>
</evidence>
<keyword evidence="3" id="KW-1185">Reference proteome</keyword>
<accession>A0A1C3ZM25</accession>
<evidence type="ECO:0000313" key="2">
    <source>
        <dbReference type="EMBL" id="SCB83292.1"/>
    </source>
</evidence>
<dbReference type="InterPro" id="IPR016181">
    <property type="entry name" value="Acyl_CoA_acyltransferase"/>
</dbReference>
<dbReference type="Pfam" id="PF13673">
    <property type="entry name" value="Acetyltransf_10"/>
    <property type="match status" value="1"/>
</dbReference>
<proteinExistence type="predicted"/>
<dbReference type="Gene3D" id="3.40.630.30">
    <property type="match status" value="1"/>
</dbReference>
<reference evidence="3" key="1">
    <citation type="submission" date="2016-08" db="EMBL/GenBank/DDBJ databases">
        <authorList>
            <person name="Varghese N."/>
            <person name="Submissions Spin"/>
        </authorList>
    </citation>
    <scope>NUCLEOTIDE SEQUENCE [LARGE SCALE GENOMIC DNA]</scope>
    <source>
        <strain evidence="3">R-53094</strain>
    </source>
</reference>
<dbReference type="PROSITE" id="PS51186">
    <property type="entry name" value="GNAT"/>
    <property type="match status" value="1"/>
</dbReference>
<feature type="domain" description="N-acetyltransferase" evidence="1">
    <location>
        <begin position="10"/>
        <end position="151"/>
    </location>
</feature>
<sequence>MMQQPELIIKNTTELTPSELLTIMQERTKVFVVEQNCAYQEIDDADFNAKHVYLKSENHLLAYTRIIADNDDNYVRFGRVLVPIAYRKNSYGRQIVSATIAEINRLYPDKMIKIGAQNYLRQFYESFGFKAVSDVYLEDNIPHIDMILDGGH</sequence>
<dbReference type="GO" id="GO:0016747">
    <property type="term" value="F:acyltransferase activity, transferring groups other than amino-acyl groups"/>
    <property type="evidence" value="ECO:0007669"/>
    <property type="project" value="InterPro"/>
</dbReference>
<dbReference type="SUPFAM" id="SSF55729">
    <property type="entry name" value="Acyl-CoA N-acyltransferases (Nat)"/>
    <property type="match status" value="1"/>
</dbReference>
<gene>
    <name evidence="2" type="ORF">GA0061074_10285</name>
</gene>
<dbReference type="AlphaFoldDB" id="A0A1C3ZM25"/>
<organism evidence="2 3">
    <name type="scientific">Weissella bombi</name>
    <dbReference type="NCBI Taxonomy" id="1505725"/>
    <lineage>
        <taxon>Bacteria</taxon>
        <taxon>Bacillati</taxon>
        <taxon>Bacillota</taxon>
        <taxon>Bacilli</taxon>
        <taxon>Lactobacillales</taxon>
        <taxon>Lactobacillaceae</taxon>
        <taxon>Weissella</taxon>
    </lineage>
</organism>